<keyword evidence="2" id="KW-0812">Transmembrane</keyword>
<evidence type="ECO:0000256" key="2">
    <source>
        <dbReference type="SAM" id="Phobius"/>
    </source>
</evidence>
<protein>
    <submittedName>
        <fullName evidence="4">Uncharacterized protein YabE (DUF348 family)</fullName>
    </submittedName>
</protein>
<evidence type="ECO:0000313" key="4">
    <source>
        <dbReference type="EMBL" id="RPF51190.1"/>
    </source>
</evidence>
<dbReference type="InterPro" id="IPR010611">
    <property type="entry name" value="3D_dom"/>
</dbReference>
<evidence type="ECO:0000313" key="5">
    <source>
        <dbReference type="Proteomes" id="UP000276443"/>
    </source>
</evidence>
<dbReference type="GO" id="GO:0004553">
    <property type="term" value="F:hydrolase activity, hydrolyzing O-glycosyl compounds"/>
    <property type="evidence" value="ECO:0007669"/>
    <property type="project" value="InterPro"/>
</dbReference>
<accession>A0A3N5B6Q3</accession>
<dbReference type="PANTHER" id="PTHR39160:SF4">
    <property type="entry name" value="RESUSCITATION-PROMOTING FACTOR RPFB"/>
    <property type="match status" value="1"/>
</dbReference>
<keyword evidence="2" id="KW-0472">Membrane</keyword>
<dbReference type="InterPro" id="IPR007137">
    <property type="entry name" value="DUF348"/>
</dbReference>
<feature type="domain" description="G5" evidence="3">
    <location>
        <begin position="210"/>
        <end position="290"/>
    </location>
</feature>
<dbReference type="PROSITE" id="PS51109">
    <property type="entry name" value="G5"/>
    <property type="match status" value="1"/>
</dbReference>
<dbReference type="Pfam" id="PF07501">
    <property type="entry name" value="G5"/>
    <property type="match status" value="1"/>
</dbReference>
<dbReference type="Gene3D" id="2.40.40.10">
    <property type="entry name" value="RlpA-like domain"/>
    <property type="match status" value="1"/>
</dbReference>
<dbReference type="EMBL" id="RKRF01000011">
    <property type="protein sequence ID" value="RPF51190.1"/>
    <property type="molecule type" value="Genomic_DNA"/>
</dbReference>
<dbReference type="SMART" id="SM01208">
    <property type="entry name" value="G5"/>
    <property type="match status" value="1"/>
</dbReference>
<evidence type="ECO:0000256" key="1">
    <source>
        <dbReference type="ARBA" id="ARBA00022729"/>
    </source>
</evidence>
<gene>
    <name evidence="4" type="ORF">EDC24_2460</name>
</gene>
<keyword evidence="1" id="KW-0732">Signal</keyword>
<dbReference type="GO" id="GO:0019867">
    <property type="term" value="C:outer membrane"/>
    <property type="evidence" value="ECO:0007669"/>
    <property type="project" value="InterPro"/>
</dbReference>
<reference evidence="4 5" key="1">
    <citation type="submission" date="2018-11" db="EMBL/GenBank/DDBJ databases">
        <title>Genomic Encyclopedia of Type Strains, Phase IV (KMG-IV): sequencing the most valuable type-strain genomes for metagenomic binning, comparative biology and taxonomic classification.</title>
        <authorList>
            <person name="Goeker M."/>
        </authorList>
    </citation>
    <scope>NUCLEOTIDE SEQUENCE [LARGE SCALE GENOMIC DNA]</scope>
    <source>
        <strain evidence="4 5">DSM 18090</strain>
    </source>
</reference>
<feature type="transmembrane region" description="Helical" evidence="2">
    <location>
        <begin position="20"/>
        <end position="38"/>
    </location>
</feature>
<keyword evidence="2" id="KW-1133">Transmembrane helix</keyword>
<dbReference type="OrthoDB" id="9798935at2"/>
<dbReference type="CDD" id="cd14667">
    <property type="entry name" value="3D_containing_proteins"/>
    <property type="match status" value="1"/>
</dbReference>
<organism evidence="4 5">
    <name type="scientific">Aquisalibacillus elongatus</name>
    <dbReference type="NCBI Taxonomy" id="485577"/>
    <lineage>
        <taxon>Bacteria</taxon>
        <taxon>Bacillati</taxon>
        <taxon>Bacillota</taxon>
        <taxon>Bacilli</taxon>
        <taxon>Bacillales</taxon>
        <taxon>Bacillaceae</taxon>
        <taxon>Aquisalibacillus</taxon>
    </lineage>
</organism>
<dbReference type="Gene3D" id="2.20.230.10">
    <property type="entry name" value="Resuscitation-promoting factor rpfb"/>
    <property type="match status" value="1"/>
</dbReference>
<dbReference type="InterPro" id="IPR011098">
    <property type="entry name" value="G5_dom"/>
</dbReference>
<dbReference type="RefSeq" id="WP_124222925.1">
    <property type="nucleotide sequence ID" value="NZ_RKRF01000011.1"/>
</dbReference>
<keyword evidence="5" id="KW-1185">Reference proteome</keyword>
<proteinExistence type="predicted"/>
<dbReference type="Pfam" id="PF06725">
    <property type="entry name" value="3D"/>
    <property type="match status" value="1"/>
</dbReference>
<dbReference type="PANTHER" id="PTHR39160">
    <property type="entry name" value="CELL WALL-BINDING PROTEIN YOCH"/>
    <property type="match status" value="1"/>
</dbReference>
<dbReference type="InterPro" id="IPR036908">
    <property type="entry name" value="RlpA-like_sf"/>
</dbReference>
<dbReference type="Proteomes" id="UP000276443">
    <property type="component" value="Unassembled WGS sequence"/>
</dbReference>
<evidence type="ECO:0000259" key="3">
    <source>
        <dbReference type="PROSITE" id="PS51109"/>
    </source>
</evidence>
<dbReference type="InterPro" id="IPR051933">
    <property type="entry name" value="Resuscitation_pf_RpfB"/>
</dbReference>
<dbReference type="AlphaFoldDB" id="A0A3N5B6Q3"/>
<dbReference type="Pfam" id="PF03990">
    <property type="entry name" value="DUF348"/>
    <property type="match status" value="3"/>
</dbReference>
<comment type="caution">
    <text evidence="4">The sequence shown here is derived from an EMBL/GenBank/DDBJ whole genome shotgun (WGS) entry which is preliminary data.</text>
</comment>
<dbReference type="InterPro" id="IPR059180">
    <property type="entry name" value="3D_YorM"/>
</dbReference>
<name>A0A3N5B6Q3_9BACI</name>
<dbReference type="SUPFAM" id="SSF50685">
    <property type="entry name" value="Barwin-like endoglucanases"/>
    <property type="match status" value="1"/>
</dbReference>
<sequence>MSVTGGANPVKKRFDIKKTLLILLTAVVLVGITSYIAYETITAEVTVVQNGEEVEKTTAANNVNELMDELGIDVSKHDELSVSLEDELTDGMVIEYKEAQEVNVAIDDQEETYYTTQEQVKDFLEEESIDLSDHDQVSVDLNAEIKDGLKIDIDRAFEVTVNDGGEEHTAMVTNQSVGELLKDLNIELSDHDQINAELDDSVQNQSSIDIVRVTKEKVTEEVEIPYETVRENDSDLLRGNQEVVKSGKEGKKVETYEVTKENGEVVSRELVDEEVVEDSVNQVVAVGTKAPVTLVDSKGEWMNFTSTKYTAFCDGCTGSTATGVDVSNTIYYNGMRIIAVDPSVIPLDSIVEVKVGNNTFKAIAKDTGGAIKGKKIDILVDSKQEAWNWGYRSVQVRMLKEG</sequence>
<dbReference type="GO" id="GO:0009254">
    <property type="term" value="P:peptidoglycan turnover"/>
    <property type="evidence" value="ECO:0007669"/>
    <property type="project" value="InterPro"/>
</dbReference>